<dbReference type="InterPro" id="IPR001732">
    <property type="entry name" value="UDP-Glc/GDP-Man_DH_N"/>
</dbReference>
<evidence type="ECO:0000313" key="4">
    <source>
        <dbReference type="Proteomes" id="UP000288086"/>
    </source>
</evidence>
<feature type="non-terminal residue" evidence="3">
    <location>
        <position position="42"/>
    </location>
</feature>
<name>A0A3S3RB59_9BACT</name>
<feature type="domain" description="UDP-glucose/GDP-mannose dehydrogenase N-terminal" evidence="2">
    <location>
        <begin position="1"/>
        <end position="41"/>
    </location>
</feature>
<dbReference type="EMBL" id="MTKP01000135">
    <property type="protein sequence ID" value="RWX48564.1"/>
    <property type="molecule type" value="Genomic_DNA"/>
</dbReference>
<dbReference type="Pfam" id="PF03721">
    <property type="entry name" value="UDPG_MGDP_dh_N"/>
    <property type="match status" value="1"/>
</dbReference>
<protein>
    <recommendedName>
        <fullName evidence="1">UDP-glucose 6-dehydrogenase</fullName>
    </recommendedName>
</protein>
<reference evidence="3 4" key="1">
    <citation type="submission" date="2017-01" db="EMBL/GenBank/DDBJ databases">
        <title>The cable genome- insights into the physiology and evolution of filamentous bacteria capable of sulfide oxidation via long distance electron transfer.</title>
        <authorList>
            <person name="Schreiber L."/>
            <person name="Bjerg J.T."/>
            <person name="Boggild A."/>
            <person name="Van De Vossenberg J."/>
            <person name="Meysman F."/>
            <person name="Nielsen L.P."/>
            <person name="Schramm A."/>
            <person name="Kjeldsen K.U."/>
        </authorList>
    </citation>
    <scope>NUCLEOTIDE SEQUENCE [LARGE SCALE GENOMIC DNA]</scope>
    <source>
        <strain evidence="3">A1</strain>
    </source>
</reference>
<comment type="caution">
    <text evidence="3">The sequence shown here is derived from an EMBL/GenBank/DDBJ whole genome shotgun (WGS) entry which is preliminary data.</text>
</comment>
<keyword evidence="3" id="KW-0560">Oxidoreductase</keyword>
<dbReference type="PANTHER" id="PTHR43750:SF3">
    <property type="entry name" value="UDP-GLUCOSE 6-DEHYDROGENASE TUAD"/>
    <property type="match status" value="1"/>
</dbReference>
<dbReference type="PANTHER" id="PTHR43750">
    <property type="entry name" value="UDP-GLUCOSE 6-DEHYDROGENASE TUAD"/>
    <property type="match status" value="1"/>
</dbReference>
<dbReference type="Proteomes" id="UP000288086">
    <property type="component" value="Unassembled WGS sequence"/>
</dbReference>
<evidence type="ECO:0000256" key="1">
    <source>
        <dbReference type="ARBA" id="ARBA00015132"/>
    </source>
</evidence>
<gene>
    <name evidence="3" type="ORF">VT98_11354</name>
</gene>
<dbReference type="GO" id="GO:0016616">
    <property type="term" value="F:oxidoreductase activity, acting on the CH-OH group of donors, NAD or NADP as acceptor"/>
    <property type="evidence" value="ECO:0007669"/>
    <property type="project" value="InterPro"/>
</dbReference>
<organism evidence="3 4">
    <name type="scientific">Candidatus Electrothrix communis</name>
    <dbReference type="NCBI Taxonomy" id="1859133"/>
    <lineage>
        <taxon>Bacteria</taxon>
        <taxon>Pseudomonadati</taxon>
        <taxon>Thermodesulfobacteriota</taxon>
        <taxon>Desulfobulbia</taxon>
        <taxon>Desulfobulbales</taxon>
        <taxon>Desulfobulbaceae</taxon>
        <taxon>Candidatus Electrothrix</taxon>
    </lineage>
</organism>
<dbReference type="GO" id="GO:0051287">
    <property type="term" value="F:NAD binding"/>
    <property type="evidence" value="ECO:0007669"/>
    <property type="project" value="InterPro"/>
</dbReference>
<dbReference type="Gene3D" id="3.40.50.720">
    <property type="entry name" value="NAD(P)-binding Rossmann-like Domain"/>
    <property type="match status" value="1"/>
</dbReference>
<sequence>MKIAMIGTGYVGLVTGTCFAEFGHHVTCVDKLEEKIKTPNQT</sequence>
<keyword evidence="4" id="KW-1185">Reference proteome</keyword>
<dbReference type="AlphaFoldDB" id="A0A3S3RB59"/>
<evidence type="ECO:0000259" key="2">
    <source>
        <dbReference type="Pfam" id="PF03721"/>
    </source>
</evidence>
<accession>A0A3S3RB59</accession>
<dbReference type="SUPFAM" id="SSF51735">
    <property type="entry name" value="NAD(P)-binding Rossmann-fold domains"/>
    <property type="match status" value="1"/>
</dbReference>
<evidence type="ECO:0000313" key="3">
    <source>
        <dbReference type="EMBL" id="RWX48564.1"/>
    </source>
</evidence>
<dbReference type="InterPro" id="IPR036291">
    <property type="entry name" value="NAD(P)-bd_dom_sf"/>
</dbReference>
<proteinExistence type="predicted"/>